<evidence type="ECO:0000313" key="2">
    <source>
        <dbReference type="EMBL" id="GMN19159.1"/>
    </source>
</evidence>
<dbReference type="InterPro" id="IPR036047">
    <property type="entry name" value="F-box-like_dom_sf"/>
</dbReference>
<evidence type="ECO:0000259" key="1">
    <source>
        <dbReference type="PROSITE" id="PS50181"/>
    </source>
</evidence>
<dbReference type="EMBL" id="BTGU01008819">
    <property type="protein sequence ID" value="GMN19159.1"/>
    <property type="molecule type" value="Genomic_DNA"/>
</dbReference>
<dbReference type="EMBL" id="BTGU01008841">
    <property type="protein sequence ID" value="GMN19298.1"/>
    <property type="molecule type" value="Genomic_DNA"/>
</dbReference>
<dbReference type="EMBL" id="BTGU01008820">
    <property type="protein sequence ID" value="GMN19171.1"/>
    <property type="molecule type" value="Genomic_DNA"/>
</dbReference>
<dbReference type="InterPro" id="IPR001810">
    <property type="entry name" value="F-box_dom"/>
</dbReference>
<evidence type="ECO:0000313" key="3">
    <source>
        <dbReference type="EMBL" id="GMN19171.1"/>
    </source>
</evidence>
<keyword evidence="6" id="KW-1185">Reference proteome</keyword>
<dbReference type="EMBL" id="BTGU01008840">
    <property type="protein sequence ID" value="GMN19288.1"/>
    <property type="molecule type" value="Genomic_DNA"/>
</dbReference>
<dbReference type="PANTHER" id="PTHR32278">
    <property type="entry name" value="F-BOX DOMAIN-CONTAINING PROTEIN"/>
    <property type="match status" value="1"/>
</dbReference>
<accession>A0AA87YZH5</accession>
<dbReference type="AlphaFoldDB" id="A0AA87YZH5"/>
<proteinExistence type="predicted"/>
<feature type="domain" description="F-box" evidence="1">
    <location>
        <begin position="1"/>
        <end position="43"/>
    </location>
</feature>
<evidence type="ECO:0000313" key="4">
    <source>
        <dbReference type="EMBL" id="GMN19288.1"/>
    </source>
</evidence>
<sequence length="235" mass="26160">MELPEECVSHIISFTSPRDACRSSLVSPLFRSASDSDVVWEKFLPSDYRDLISQSVQIPEATLNSMPKKTLYFHLCSNPILIGNGNMYYGELVMVADEVDCKGHGKLGLGSGEDGQLFLPPHSVFLAVGLVCSFLSWELLCGGALEVWEGPLLRLGRYYMHVSGSSPVVVKWTPPTSGWGNCNFNAAMGRNFRHVMHEGGGCVLHNVRRFKLYGVQSLWQWIMASRKSLLKEMLS</sequence>
<dbReference type="Proteomes" id="UP001187192">
    <property type="component" value="Unassembled WGS sequence"/>
</dbReference>
<evidence type="ECO:0000313" key="6">
    <source>
        <dbReference type="Proteomes" id="UP001187192"/>
    </source>
</evidence>
<organism evidence="3 6">
    <name type="scientific">Ficus carica</name>
    <name type="common">Common fig</name>
    <dbReference type="NCBI Taxonomy" id="3494"/>
    <lineage>
        <taxon>Eukaryota</taxon>
        <taxon>Viridiplantae</taxon>
        <taxon>Streptophyta</taxon>
        <taxon>Embryophyta</taxon>
        <taxon>Tracheophyta</taxon>
        <taxon>Spermatophyta</taxon>
        <taxon>Magnoliopsida</taxon>
        <taxon>eudicotyledons</taxon>
        <taxon>Gunneridae</taxon>
        <taxon>Pentapetalae</taxon>
        <taxon>rosids</taxon>
        <taxon>fabids</taxon>
        <taxon>Rosales</taxon>
        <taxon>Moraceae</taxon>
        <taxon>Ficeae</taxon>
        <taxon>Ficus</taxon>
    </lineage>
</organism>
<dbReference type="Pfam" id="PF00646">
    <property type="entry name" value="F-box"/>
    <property type="match status" value="1"/>
</dbReference>
<reference evidence="3" key="1">
    <citation type="submission" date="2023-07" db="EMBL/GenBank/DDBJ databases">
        <title>draft genome sequence of fig (Ficus carica).</title>
        <authorList>
            <person name="Takahashi T."/>
            <person name="Nishimura K."/>
        </authorList>
    </citation>
    <scope>NUCLEOTIDE SEQUENCE</scope>
</reference>
<dbReference type="PANTHER" id="PTHR32278:SF135">
    <property type="entry name" value="F-BOX PROTEIN PP2-B12"/>
    <property type="match status" value="1"/>
</dbReference>
<dbReference type="CDD" id="cd22162">
    <property type="entry name" value="F-box_AtSKIP3-like"/>
    <property type="match status" value="1"/>
</dbReference>
<comment type="caution">
    <text evidence="3">The sequence shown here is derived from an EMBL/GenBank/DDBJ whole genome shotgun (WGS) entry which is preliminary data.</text>
</comment>
<dbReference type="SUPFAM" id="SSF81383">
    <property type="entry name" value="F-box domain"/>
    <property type="match status" value="1"/>
</dbReference>
<gene>
    <name evidence="2" type="ORF">TIFTF001_050900</name>
    <name evidence="3" type="ORF">TIFTF001_050902</name>
    <name evidence="4" type="ORF">TIFTF001_050909</name>
    <name evidence="5" type="ORF">TIFTF001_050911</name>
</gene>
<dbReference type="SMART" id="SM00256">
    <property type="entry name" value="FBOX"/>
    <property type="match status" value="1"/>
</dbReference>
<dbReference type="PROSITE" id="PS50181">
    <property type="entry name" value="FBOX"/>
    <property type="match status" value="1"/>
</dbReference>
<protein>
    <recommendedName>
        <fullName evidence="1">F-box domain-containing protein</fullName>
    </recommendedName>
</protein>
<evidence type="ECO:0000313" key="5">
    <source>
        <dbReference type="EMBL" id="GMN19298.1"/>
    </source>
</evidence>
<name>A0AA87YZH5_FICCA</name>
<dbReference type="Gene3D" id="1.20.1280.50">
    <property type="match status" value="1"/>
</dbReference>